<reference evidence="14" key="1">
    <citation type="submission" date="2020-10" db="EMBL/GenBank/DDBJ databases">
        <title>Diversity and distribution of actinomycetes associated with coral in the coast of Hainan.</title>
        <authorList>
            <person name="Li F."/>
        </authorList>
    </citation>
    <scope>NUCLEOTIDE SEQUENCE</scope>
    <source>
        <strain evidence="14">HNM0983</strain>
    </source>
</reference>
<dbReference type="Proteomes" id="UP000598360">
    <property type="component" value="Unassembled WGS sequence"/>
</dbReference>
<proteinExistence type="inferred from homology"/>
<dbReference type="AlphaFoldDB" id="A0A929B6T7"/>
<dbReference type="InterPro" id="IPR000462">
    <property type="entry name" value="CDP-OH_P_trans"/>
</dbReference>
<protein>
    <recommendedName>
        <fullName evidence="11">CDP-diacylglycerol--glycerol-3-phosphate 3-phosphatidyltransferase</fullName>
        <ecNumber evidence="11">2.7.8.5</ecNumber>
    </recommendedName>
</protein>
<dbReference type="EC" id="2.7.8.5" evidence="11"/>
<dbReference type="RefSeq" id="WP_193927725.1">
    <property type="nucleotide sequence ID" value="NZ_JADEYC010000011.1"/>
</dbReference>
<evidence type="ECO:0000256" key="1">
    <source>
        <dbReference type="ARBA" id="ARBA00004141"/>
    </source>
</evidence>
<evidence type="ECO:0000313" key="14">
    <source>
        <dbReference type="EMBL" id="MBE9374282.1"/>
    </source>
</evidence>
<evidence type="ECO:0000256" key="11">
    <source>
        <dbReference type="NCBIfam" id="TIGR00560"/>
    </source>
</evidence>
<evidence type="ECO:0000256" key="13">
    <source>
        <dbReference type="SAM" id="Phobius"/>
    </source>
</evidence>
<dbReference type="InterPro" id="IPR043130">
    <property type="entry name" value="CDP-OH_PTrfase_TM_dom"/>
</dbReference>
<evidence type="ECO:0000256" key="10">
    <source>
        <dbReference type="ARBA" id="ARBA00023264"/>
    </source>
</evidence>
<dbReference type="GO" id="GO:0016020">
    <property type="term" value="C:membrane"/>
    <property type="evidence" value="ECO:0007669"/>
    <property type="project" value="UniProtKB-SubCell"/>
</dbReference>
<dbReference type="PROSITE" id="PS00379">
    <property type="entry name" value="CDP_ALCOHOL_P_TRANSF"/>
    <property type="match status" value="1"/>
</dbReference>
<comment type="caution">
    <text evidence="14">The sequence shown here is derived from an EMBL/GenBank/DDBJ whole genome shotgun (WGS) entry which is preliminary data.</text>
</comment>
<evidence type="ECO:0000256" key="7">
    <source>
        <dbReference type="ARBA" id="ARBA00023098"/>
    </source>
</evidence>
<keyword evidence="7" id="KW-0443">Lipid metabolism</keyword>
<dbReference type="InterPro" id="IPR050324">
    <property type="entry name" value="CDP-alcohol_PTase-I"/>
</dbReference>
<evidence type="ECO:0000313" key="15">
    <source>
        <dbReference type="Proteomes" id="UP000598360"/>
    </source>
</evidence>
<dbReference type="PANTHER" id="PTHR14269:SF52">
    <property type="entry name" value="PHOSPHATIDYLGLYCEROPHOSPHATE SYNTHASE-RELATED"/>
    <property type="match status" value="1"/>
</dbReference>
<dbReference type="EMBL" id="JADEYC010000011">
    <property type="protein sequence ID" value="MBE9374282.1"/>
    <property type="molecule type" value="Genomic_DNA"/>
</dbReference>
<dbReference type="GO" id="GO:0046474">
    <property type="term" value="P:glycerophospholipid biosynthetic process"/>
    <property type="evidence" value="ECO:0007669"/>
    <property type="project" value="TreeGrafter"/>
</dbReference>
<comment type="subcellular location">
    <subcellularLocation>
        <location evidence="1">Membrane</location>
        <topology evidence="1">Multi-pass membrane protein</topology>
    </subcellularLocation>
</comment>
<keyword evidence="4 12" id="KW-0808">Transferase</keyword>
<feature type="transmembrane region" description="Helical" evidence="13">
    <location>
        <begin position="25"/>
        <end position="46"/>
    </location>
</feature>
<keyword evidence="10" id="KW-1208">Phospholipid metabolism</keyword>
<keyword evidence="8 13" id="KW-0472">Membrane</keyword>
<feature type="transmembrane region" description="Helical" evidence="13">
    <location>
        <begin position="111"/>
        <end position="133"/>
    </location>
</feature>
<keyword evidence="6 13" id="KW-1133">Transmembrane helix</keyword>
<evidence type="ECO:0000256" key="3">
    <source>
        <dbReference type="ARBA" id="ARBA00022516"/>
    </source>
</evidence>
<evidence type="ECO:0000256" key="4">
    <source>
        <dbReference type="ARBA" id="ARBA00022679"/>
    </source>
</evidence>
<evidence type="ECO:0000256" key="12">
    <source>
        <dbReference type="RuleBase" id="RU003750"/>
    </source>
</evidence>
<evidence type="ECO:0000256" key="9">
    <source>
        <dbReference type="ARBA" id="ARBA00023209"/>
    </source>
</evidence>
<feature type="transmembrane region" description="Helical" evidence="13">
    <location>
        <begin position="145"/>
        <end position="163"/>
    </location>
</feature>
<evidence type="ECO:0000256" key="2">
    <source>
        <dbReference type="ARBA" id="ARBA00010441"/>
    </source>
</evidence>
<evidence type="ECO:0000256" key="6">
    <source>
        <dbReference type="ARBA" id="ARBA00022989"/>
    </source>
</evidence>
<evidence type="ECO:0000256" key="5">
    <source>
        <dbReference type="ARBA" id="ARBA00022692"/>
    </source>
</evidence>
<dbReference type="PANTHER" id="PTHR14269">
    <property type="entry name" value="CDP-DIACYLGLYCEROL--GLYCEROL-3-PHOSPHATE 3-PHOSPHATIDYLTRANSFERASE-RELATED"/>
    <property type="match status" value="1"/>
</dbReference>
<dbReference type="Gene3D" id="1.20.120.1760">
    <property type="match status" value="1"/>
</dbReference>
<keyword evidence="3" id="KW-0444">Lipid biosynthesis</keyword>
<gene>
    <name evidence="14" type="primary">pgsA</name>
    <name evidence="14" type="ORF">IQ251_07455</name>
</gene>
<keyword evidence="15" id="KW-1185">Reference proteome</keyword>
<evidence type="ECO:0000256" key="8">
    <source>
        <dbReference type="ARBA" id="ARBA00023136"/>
    </source>
</evidence>
<keyword evidence="9" id="KW-0594">Phospholipid biosynthesis</keyword>
<keyword evidence="5 13" id="KW-0812">Transmembrane</keyword>
<feature type="transmembrane region" description="Helical" evidence="13">
    <location>
        <begin position="169"/>
        <end position="191"/>
    </location>
</feature>
<dbReference type="Pfam" id="PF01066">
    <property type="entry name" value="CDP-OH_P_transf"/>
    <property type="match status" value="1"/>
</dbReference>
<sequence length="207" mass="21664">MAADGGATNPAGPRPEAVPAPVLNIANVLTVSRLALVPVFVIALFWEGGHDPLWRWLATAVFVLASVTDRVDGDLARKRGLVTDFGKLADPIADKALTGAALISLSLLGDLGWWATGIILGRELGITALRFWVIRHGVIPASRGGKVKTLLQAVAIGLYLIPVGGWLDLVRFAVLLAAVLATVYTGADYVARALRMRAVARSGAGAA</sequence>
<dbReference type="PIRSF" id="PIRSF000847">
    <property type="entry name" value="Phos_ph_gly_syn"/>
    <property type="match status" value="1"/>
</dbReference>
<dbReference type="InterPro" id="IPR004570">
    <property type="entry name" value="Phosphatidylglycerol_P_synth"/>
</dbReference>
<dbReference type="InterPro" id="IPR048254">
    <property type="entry name" value="CDP_ALCOHOL_P_TRANSF_CS"/>
</dbReference>
<organism evidence="14 15">
    <name type="scientific">Saccharopolyspora montiporae</name>
    <dbReference type="NCBI Taxonomy" id="2781240"/>
    <lineage>
        <taxon>Bacteria</taxon>
        <taxon>Bacillati</taxon>
        <taxon>Actinomycetota</taxon>
        <taxon>Actinomycetes</taxon>
        <taxon>Pseudonocardiales</taxon>
        <taxon>Pseudonocardiaceae</taxon>
        <taxon>Saccharopolyspora</taxon>
    </lineage>
</organism>
<dbReference type="NCBIfam" id="TIGR00560">
    <property type="entry name" value="pgsA"/>
    <property type="match status" value="1"/>
</dbReference>
<comment type="similarity">
    <text evidence="2 12">Belongs to the CDP-alcohol phosphatidyltransferase class-I family.</text>
</comment>
<accession>A0A929B6T7</accession>
<name>A0A929B6T7_9PSEU</name>
<dbReference type="GO" id="GO:0008444">
    <property type="term" value="F:CDP-diacylglycerol-glycerol-3-phosphate 3-phosphatidyltransferase activity"/>
    <property type="evidence" value="ECO:0007669"/>
    <property type="project" value="UniProtKB-UniRule"/>
</dbReference>